<keyword evidence="3 6" id="KW-0812">Transmembrane</keyword>
<name>A0A6N7M017_9GAMM</name>
<comment type="subcellular location">
    <subcellularLocation>
        <location evidence="1">Cell membrane</location>
        <topology evidence="1">Multi-pass membrane protein</topology>
    </subcellularLocation>
</comment>
<feature type="domain" description="Na+/H+ antiporter NhaC-like C-terminal" evidence="7">
    <location>
        <begin position="155"/>
        <end position="436"/>
    </location>
</feature>
<accession>A0A6N7M017</accession>
<feature type="transmembrane region" description="Helical" evidence="6">
    <location>
        <begin position="55"/>
        <end position="77"/>
    </location>
</feature>
<evidence type="ECO:0000256" key="5">
    <source>
        <dbReference type="ARBA" id="ARBA00023136"/>
    </source>
</evidence>
<sequence>MTPTLLNPVVWSVLLLMGLSLARMNVVLALLCAALVAGIGSGLDLSATLAAFSDGLGGGANIALSYALLGAFAVAIARSGITEWLAGRIITRLGGDPAPGQLRRIRTLLLSVLLAAAIMSQNLVPIHIAFIPILVPPLLEVMHQLRLDRRLAACVLTFGLITPYMVLPVGFGSIFLHTQLGPSMAKAGLTLDKADLPLAMLLPAAGMVIGLLLAFIRYRKPRDYQPVHLPGEEQHASLSTRNVIVAAVALAAALALQLYSDSIILGALVGFLVFTAGGVVPWKESQDAFTQGVKMMSLIGFIMIAANGYASVVQAGGQVPVLVEAVTSGLQSPPIAAALLLLLGLFVTLGIGSSFSTIPIITTLYVPLCMALGFSPLATAALVGSAAALGDAGSPASDSTLGPTAGLNADGQHDHIRDTVIPTFIHYNLPLLVAGWLAAMWL</sequence>
<dbReference type="RefSeq" id="WP_153502275.1">
    <property type="nucleotide sequence ID" value="NZ_WIRE01000002.1"/>
</dbReference>
<evidence type="ECO:0000256" key="4">
    <source>
        <dbReference type="ARBA" id="ARBA00022989"/>
    </source>
</evidence>
<evidence type="ECO:0000313" key="9">
    <source>
        <dbReference type="EMBL" id="MQX54715.1"/>
    </source>
</evidence>
<feature type="transmembrane region" description="Helical" evidence="6">
    <location>
        <begin position="262"/>
        <end position="283"/>
    </location>
</feature>
<feature type="transmembrane region" description="Helical" evidence="6">
    <location>
        <begin position="108"/>
        <end position="139"/>
    </location>
</feature>
<evidence type="ECO:0000259" key="8">
    <source>
        <dbReference type="Pfam" id="PF13726"/>
    </source>
</evidence>
<feature type="transmembrane region" description="Helical" evidence="6">
    <location>
        <begin position="295"/>
        <end position="315"/>
    </location>
</feature>
<feature type="transmembrane region" description="Helical" evidence="6">
    <location>
        <begin position="424"/>
        <end position="441"/>
    </location>
</feature>
<dbReference type="Pfam" id="PF03553">
    <property type="entry name" value="Na_H_antiporter"/>
    <property type="match status" value="1"/>
</dbReference>
<dbReference type="PANTHER" id="PTHR37821:SF1">
    <property type="entry name" value="AMINO ACID TRANSPORTER YUIF-RELATED"/>
    <property type="match status" value="1"/>
</dbReference>
<keyword evidence="2" id="KW-1003">Cell membrane</keyword>
<gene>
    <name evidence="9" type="ORF">GFN93_15810</name>
</gene>
<evidence type="ECO:0000256" key="2">
    <source>
        <dbReference type="ARBA" id="ARBA00022475"/>
    </source>
</evidence>
<organism evidence="9 10">
    <name type="scientific">Alcanivorax sediminis</name>
    <dbReference type="NCBI Taxonomy" id="2663008"/>
    <lineage>
        <taxon>Bacteria</taxon>
        <taxon>Pseudomonadati</taxon>
        <taxon>Pseudomonadota</taxon>
        <taxon>Gammaproteobacteria</taxon>
        <taxon>Oceanospirillales</taxon>
        <taxon>Alcanivoracaceae</taxon>
        <taxon>Alcanivorax</taxon>
    </lineage>
</organism>
<dbReference type="Proteomes" id="UP000469421">
    <property type="component" value="Unassembled WGS sequence"/>
</dbReference>
<feature type="transmembrane region" description="Helical" evidence="6">
    <location>
        <begin position="238"/>
        <end position="256"/>
    </location>
</feature>
<reference evidence="9 10" key="1">
    <citation type="submission" date="2019-10" db="EMBL/GenBank/DDBJ databases">
        <title>Alcanivorax sp.PA15-N-34 draft genome sequence.</title>
        <authorList>
            <person name="Liao X."/>
            <person name="Shao Z."/>
        </authorList>
    </citation>
    <scope>NUCLEOTIDE SEQUENCE [LARGE SCALE GENOMIC DNA]</scope>
    <source>
        <strain evidence="9 10">PA15-N-34</strain>
    </source>
</reference>
<evidence type="ECO:0000313" key="10">
    <source>
        <dbReference type="Proteomes" id="UP000469421"/>
    </source>
</evidence>
<dbReference type="EMBL" id="WIRE01000002">
    <property type="protein sequence ID" value="MQX54715.1"/>
    <property type="molecule type" value="Genomic_DNA"/>
</dbReference>
<feature type="transmembrane region" description="Helical" evidence="6">
    <location>
        <begin position="364"/>
        <end position="389"/>
    </location>
</feature>
<dbReference type="PANTHER" id="PTHR37821">
    <property type="entry name" value="AMINO ACID TRANSPORTER YUIF-RELATED"/>
    <property type="match status" value="1"/>
</dbReference>
<feature type="transmembrane region" description="Helical" evidence="6">
    <location>
        <begin position="196"/>
        <end position="218"/>
    </location>
</feature>
<dbReference type="Pfam" id="PF13726">
    <property type="entry name" value="Na_H_antiport_2"/>
    <property type="match status" value="1"/>
</dbReference>
<dbReference type="InterPro" id="IPR018461">
    <property type="entry name" value="Na/H_Antiport_NhaC-like_C"/>
</dbReference>
<dbReference type="GO" id="GO:0005886">
    <property type="term" value="C:plasma membrane"/>
    <property type="evidence" value="ECO:0007669"/>
    <property type="project" value="UniProtKB-SubCell"/>
</dbReference>
<keyword evidence="5 6" id="KW-0472">Membrane</keyword>
<feature type="transmembrane region" description="Helical" evidence="6">
    <location>
        <begin position="151"/>
        <end position="176"/>
    </location>
</feature>
<keyword evidence="10" id="KW-1185">Reference proteome</keyword>
<dbReference type="AlphaFoldDB" id="A0A6N7M017"/>
<evidence type="ECO:0000256" key="6">
    <source>
        <dbReference type="SAM" id="Phobius"/>
    </source>
</evidence>
<evidence type="ECO:0000256" key="3">
    <source>
        <dbReference type="ARBA" id="ARBA00022692"/>
    </source>
</evidence>
<evidence type="ECO:0000259" key="7">
    <source>
        <dbReference type="Pfam" id="PF03553"/>
    </source>
</evidence>
<feature type="transmembrane region" description="Helical" evidence="6">
    <location>
        <begin position="20"/>
        <end position="43"/>
    </location>
</feature>
<evidence type="ECO:0000256" key="1">
    <source>
        <dbReference type="ARBA" id="ARBA00004651"/>
    </source>
</evidence>
<proteinExistence type="predicted"/>
<dbReference type="InterPro" id="IPR052576">
    <property type="entry name" value="AA_Transporter-Related"/>
</dbReference>
<protein>
    <submittedName>
        <fullName evidence="9">Sodium:proton antiporter</fullName>
    </submittedName>
</protein>
<comment type="caution">
    <text evidence="9">The sequence shown here is derived from an EMBL/GenBank/DDBJ whole genome shotgun (WGS) entry which is preliminary data.</text>
</comment>
<dbReference type="InterPro" id="IPR032813">
    <property type="entry name" value="Na_H_antiport_N"/>
</dbReference>
<keyword evidence="4 6" id="KW-1133">Transmembrane helix</keyword>
<feature type="transmembrane region" description="Helical" evidence="6">
    <location>
        <begin position="335"/>
        <end position="352"/>
    </location>
</feature>
<feature type="domain" description="Putative Na+/H+ antiporter N-terminal" evidence="8">
    <location>
        <begin position="7"/>
        <end position="91"/>
    </location>
</feature>